<organism evidence="1 2">
    <name type="scientific">Athelia psychrophila</name>
    <dbReference type="NCBI Taxonomy" id="1759441"/>
    <lineage>
        <taxon>Eukaryota</taxon>
        <taxon>Fungi</taxon>
        <taxon>Dikarya</taxon>
        <taxon>Basidiomycota</taxon>
        <taxon>Agaricomycotina</taxon>
        <taxon>Agaricomycetes</taxon>
        <taxon>Agaricomycetidae</taxon>
        <taxon>Atheliales</taxon>
        <taxon>Atheliaceae</taxon>
        <taxon>Athelia</taxon>
    </lineage>
</organism>
<proteinExistence type="predicted"/>
<dbReference type="OrthoDB" id="1886636at2759"/>
<evidence type="ECO:0000313" key="2">
    <source>
        <dbReference type="Proteomes" id="UP000076532"/>
    </source>
</evidence>
<keyword evidence="2" id="KW-1185">Reference proteome</keyword>
<protein>
    <recommendedName>
        <fullName evidence="3">FAR1 domain-containing protein</fullName>
    </recommendedName>
</protein>
<reference evidence="1 2" key="1">
    <citation type="journal article" date="2016" name="Mol. Biol. Evol.">
        <title>Comparative Genomics of Early-Diverging Mushroom-Forming Fungi Provides Insights into the Origins of Lignocellulose Decay Capabilities.</title>
        <authorList>
            <person name="Nagy L.G."/>
            <person name="Riley R."/>
            <person name="Tritt A."/>
            <person name="Adam C."/>
            <person name="Daum C."/>
            <person name="Floudas D."/>
            <person name="Sun H."/>
            <person name="Yadav J.S."/>
            <person name="Pangilinan J."/>
            <person name="Larsson K.H."/>
            <person name="Matsuura K."/>
            <person name="Barry K."/>
            <person name="Labutti K."/>
            <person name="Kuo R."/>
            <person name="Ohm R.A."/>
            <person name="Bhattacharya S.S."/>
            <person name="Shirouzu T."/>
            <person name="Yoshinaga Y."/>
            <person name="Martin F.M."/>
            <person name="Grigoriev I.V."/>
            <person name="Hibbett D.S."/>
        </authorList>
    </citation>
    <scope>NUCLEOTIDE SEQUENCE [LARGE SCALE GENOMIC DNA]</scope>
    <source>
        <strain evidence="1 2">CBS 109695</strain>
    </source>
</reference>
<name>A0A166EC63_9AGAM</name>
<dbReference type="STRING" id="436010.A0A166EC63"/>
<evidence type="ECO:0008006" key="3">
    <source>
        <dbReference type="Google" id="ProtNLM"/>
    </source>
</evidence>
<dbReference type="AlphaFoldDB" id="A0A166EC63"/>
<dbReference type="EMBL" id="KV417602">
    <property type="protein sequence ID" value="KZP15614.1"/>
    <property type="molecule type" value="Genomic_DNA"/>
</dbReference>
<dbReference type="Proteomes" id="UP000076532">
    <property type="component" value="Unassembled WGS sequence"/>
</dbReference>
<gene>
    <name evidence="1" type="ORF">FIBSPDRAFT_958629</name>
</gene>
<accession>A0A166EC63</accession>
<sequence>MNKFRLSKPTVSTELQSNSTFSFQLSVPHAPSLPTSPEPAPPKLGGYKYDIAQGKHNMEWLNWDEMCLWVAKEEAEKIIELRVRNVKQNERSDIMWREKHYFMCAREGTGGDSKYAKTTERGRKIPTKWTGCTCRLTITTYPDRPTVLGKYRADHSHDIGSANVHFTRLSKGTRVRIAAMLREHMPHDEILKQIQGHIYDQPHLLNTKPIRRDDFVTAADVREIAKALEAEIVRLHPLDGLSVLEWVKRLTEASALLHFSRDSRAGYGCGMADRLVPDIDSY</sequence>
<evidence type="ECO:0000313" key="1">
    <source>
        <dbReference type="EMBL" id="KZP15614.1"/>
    </source>
</evidence>